<evidence type="ECO:0000313" key="4">
    <source>
        <dbReference type="RefSeq" id="XP_018018525.1"/>
    </source>
</evidence>
<dbReference type="Gene3D" id="3.40.30.10">
    <property type="entry name" value="Glutaredoxin"/>
    <property type="match status" value="1"/>
</dbReference>
<dbReference type="InterPro" id="IPR051766">
    <property type="entry name" value="TXND_domain-containing"/>
</dbReference>
<dbReference type="PROSITE" id="PS00194">
    <property type="entry name" value="THIOREDOXIN_1"/>
    <property type="match status" value="1"/>
</dbReference>
<dbReference type="InterPro" id="IPR036249">
    <property type="entry name" value="Thioredoxin-like_sf"/>
</dbReference>
<protein>
    <submittedName>
        <fullName evidence="4">Thioredoxin domain-containing protein 6</fullName>
    </submittedName>
</protein>
<gene>
    <name evidence="4" type="primary">LOC108675053</name>
</gene>
<dbReference type="Proteomes" id="UP000694843">
    <property type="component" value="Unplaced"/>
</dbReference>
<dbReference type="PROSITE" id="PS51352">
    <property type="entry name" value="THIOREDOXIN_2"/>
    <property type="match status" value="1"/>
</dbReference>
<accession>A0A8B7NXU5</accession>
<feature type="compositionally biased region" description="Basic and acidic residues" evidence="1">
    <location>
        <begin position="238"/>
        <end position="247"/>
    </location>
</feature>
<reference evidence="4" key="1">
    <citation type="submission" date="2025-08" db="UniProtKB">
        <authorList>
            <consortium name="RefSeq"/>
        </authorList>
    </citation>
    <scope>IDENTIFICATION</scope>
    <source>
        <tissue evidence="4">Whole organism</tissue>
    </source>
</reference>
<dbReference type="PANTHER" id="PTHR46135:SF3">
    <property type="entry name" value="NME_NM23 FAMILY MEMBER 8"/>
    <property type="match status" value="1"/>
</dbReference>
<feature type="region of interest" description="Disordered" evidence="1">
    <location>
        <begin position="232"/>
        <end position="268"/>
    </location>
</feature>
<dbReference type="KEGG" id="hazt:108675053"/>
<sequence length="539" mass="59188">MKNSSNSTLGARKKAEALQLQLELTTDEEWEAVVNRPGLIVVDVYSAWCGPCTSMLHTLRRIKLELGDDLLTMATACSDTISAFEKFRMKAEPTWLFFGGGKALRAVHGADGPQLVAAIRELLDTERRIAAGQANRESVMLESLVKPEEVIIPDEDLDDEEGERDARAQEEAELGIEKPLPYAVLFILPHIVSTDRVEAFLSHIVSAGLVIMGHVQLEPQQPQLLSLLLGEEDEEHEDNDRRSEAEYSIKQSVAENASAETSKPTDEDDLRYWADELTKAPLYMLLLQVDDDADEYGGDEGKSVVQVWQELLGPSDLQEAKLNHPDSLVAEFGEEQHAVPAWLPRQRRLQERLAAFAFPALVCCDAPKLLLLPDADHRAVLESLCSAGVEVLAHTQSCLTPAILAALNPAASASNITDHLGKPVFAAVISADSVPKVRADQLGVLHLTASPQCGVGVVTHAGQQDTSQTQSRPVSSRKRNDKTPVFMDGEENQTPRIPTANEIALFFPDLSAELLMAKHLQDDPQTQMQIEQSKEISRT</sequence>
<organism evidence="3 4">
    <name type="scientific">Hyalella azteca</name>
    <name type="common">Amphipod</name>
    <dbReference type="NCBI Taxonomy" id="294128"/>
    <lineage>
        <taxon>Eukaryota</taxon>
        <taxon>Metazoa</taxon>
        <taxon>Ecdysozoa</taxon>
        <taxon>Arthropoda</taxon>
        <taxon>Crustacea</taxon>
        <taxon>Multicrustacea</taxon>
        <taxon>Malacostraca</taxon>
        <taxon>Eumalacostraca</taxon>
        <taxon>Peracarida</taxon>
        <taxon>Amphipoda</taxon>
        <taxon>Senticaudata</taxon>
        <taxon>Talitrida</taxon>
        <taxon>Talitroidea</taxon>
        <taxon>Hyalellidae</taxon>
        <taxon>Hyalella</taxon>
    </lineage>
</organism>
<dbReference type="RefSeq" id="XP_018018525.1">
    <property type="nucleotide sequence ID" value="XM_018163036.2"/>
</dbReference>
<keyword evidence="3" id="KW-1185">Reference proteome</keyword>
<name>A0A8B7NXU5_HYAAZ</name>
<dbReference type="InterPro" id="IPR017937">
    <property type="entry name" value="Thioredoxin_CS"/>
</dbReference>
<feature type="compositionally biased region" description="Polar residues" evidence="1">
    <location>
        <begin position="461"/>
        <end position="474"/>
    </location>
</feature>
<evidence type="ECO:0000259" key="2">
    <source>
        <dbReference type="PROSITE" id="PS51352"/>
    </source>
</evidence>
<dbReference type="SUPFAM" id="SSF54919">
    <property type="entry name" value="Nucleoside diphosphate kinase, NDK"/>
    <property type="match status" value="1"/>
</dbReference>
<dbReference type="InterPro" id="IPR036850">
    <property type="entry name" value="NDK-like_dom_sf"/>
</dbReference>
<feature type="domain" description="Thioredoxin" evidence="2">
    <location>
        <begin position="9"/>
        <end position="128"/>
    </location>
</feature>
<dbReference type="PANTHER" id="PTHR46135">
    <property type="entry name" value="NME/NM23 FAMILY MEMBER 8"/>
    <property type="match status" value="1"/>
</dbReference>
<dbReference type="AlphaFoldDB" id="A0A8B7NXU5"/>
<evidence type="ECO:0000256" key="1">
    <source>
        <dbReference type="SAM" id="MobiDB-lite"/>
    </source>
</evidence>
<dbReference type="Pfam" id="PF00085">
    <property type="entry name" value="Thioredoxin"/>
    <property type="match status" value="1"/>
</dbReference>
<proteinExistence type="predicted"/>
<dbReference type="OrthoDB" id="10263751at2759"/>
<dbReference type="SUPFAM" id="SSF52833">
    <property type="entry name" value="Thioredoxin-like"/>
    <property type="match status" value="1"/>
</dbReference>
<dbReference type="GeneID" id="108675053"/>
<feature type="compositionally biased region" description="Polar residues" evidence="1">
    <location>
        <begin position="249"/>
        <end position="262"/>
    </location>
</feature>
<dbReference type="InterPro" id="IPR013766">
    <property type="entry name" value="Thioredoxin_domain"/>
</dbReference>
<dbReference type="Gene3D" id="3.30.70.141">
    <property type="entry name" value="Nucleoside diphosphate kinase-like domain"/>
    <property type="match status" value="1"/>
</dbReference>
<evidence type="ECO:0000313" key="3">
    <source>
        <dbReference type="Proteomes" id="UP000694843"/>
    </source>
</evidence>
<feature type="region of interest" description="Disordered" evidence="1">
    <location>
        <begin position="461"/>
        <end position="494"/>
    </location>
</feature>